<dbReference type="GO" id="GO:0005524">
    <property type="term" value="F:ATP binding"/>
    <property type="evidence" value="ECO:0007669"/>
    <property type="project" value="UniProtKB-KW"/>
</dbReference>
<dbReference type="PRINTS" id="PR00987">
    <property type="entry name" value="TRNASYNTHGLU"/>
</dbReference>
<dbReference type="InterPro" id="IPR008925">
    <property type="entry name" value="aa_tRNA-synth_I_cd-bd_sf"/>
</dbReference>
<keyword evidence="6 11" id="KW-0067">ATP-binding</keyword>
<keyword evidence="5 11" id="KW-0547">Nucleotide-binding</keyword>
<dbReference type="SUPFAM" id="SSF48163">
    <property type="entry name" value="An anticodon-binding domain of class I aminoacyl-tRNA synthetases"/>
    <property type="match status" value="1"/>
</dbReference>
<dbReference type="CDD" id="cd00808">
    <property type="entry name" value="GluRS_core"/>
    <property type="match status" value="1"/>
</dbReference>
<dbReference type="HAMAP" id="MF_00022">
    <property type="entry name" value="Glu_tRNA_synth_type1"/>
    <property type="match status" value="1"/>
</dbReference>
<comment type="similarity">
    <text evidence="2">Belongs to the class-I aminoacyl-tRNA synthetase family. Glutamate--tRNA ligase type 1 subfamily.</text>
</comment>
<proteinExistence type="inferred from homology"/>
<dbReference type="GO" id="GO:0008270">
    <property type="term" value="F:zinc ion binding"/>
    <property type="evidence" value="ECO:0007669"/>
    <property type="project" value="InterPro"/>
</dbReference>
<dbReference type="GO" id="GO:0005739">
    <property type="term" value="C:mitochondrion"/>
    <property type="evidence" value="ECO:0007669"/>
    <property type="project" value="UniProtKB-SubCell"/>
</dbReference>
<dbReference type="InterPro" id="IPR001412">
    <property type="entry name" value="aa-tRNA-synth_I_CS"/>
</dbReference>
<dbReference type="OrthoDB" id="428822at2759"/>
<feature type="domain" description="Glutamyl/glutaminyl-tRNA synthetase class Ib catalytic" evidence="12">
    <location>
        <begin position="28"/>
        <end position="346"/>
    </location>
</feature>
<evidence type="ECO:0000256" key="5">
    <source>
        <dbReference type="ARBA" id="ARBA00022741"/>
    </source>
</evidence>
<evidence type="ECO:0000259" key="12">
    <source>
        <dbReference type="Pfam" id="PF00749"/>
    </source>
</evidence>
<evidence type="ECO:0000256" key="3">
    <source>
        <dbReference type="ARBA" id="ARBA00012835"/>
    </source>
</evidence>
<organism evidence="14 15">
    <name type="scientific">Conidiobolus coronatus (strain ATCC 28846 / CBS 209.66 / NRRL 28638)</name>
    <name type="common">Delacroixia coronata</name>
    <dbReference type="NCBI Taxonomy" id="796925"/>
    <lineage>
        <taxon>Eukaryota</taxon>
        <taxon>Fungi</taxon>
        <taxon>Fungi incertae sedis</taxon>
        <taxon>Zoopagomycota</taxon>
        <taxon>Entomophthoromycotina</taxon>
        <taxon>Entomophthoromycetes</taxon>
        <taxon>Entomophthorales</taxon>
        <taxon>Ancylistaceae</taxon>
        <taxon>Conidiobolus</taxon>
    </lineage>
</organism>
<dbReference type="NCBIfam" id="TIGR00464">
    <property type="entry name" value="gltX_bact"/>
    <property type="match status" value="1"/>
</dbReference>
<dbReference type="GO" id="GO:0032543">
    <property type="term" value="P:mitochondrial translation"/>
    <property type="evidence" value="ECO:0007669"/>
    <property type="project" value="EnsemblFungi"/>
</dbReference>
<evidence type="ECO:0000256" key="9">
    <source>
        <dbReference type="ARBA" id="ARBA00030865"/>
    </source>
</evidence>
<dbReference type="Proteomes" id="UP000070444">
    <property type="component" value="Unassembled WGS sequence"/>
</dbReference>
<dbReference type="FunFam" id="3.40.50.620:FF:000045">
    <property type="entry name" value="Glutamate--tRNA ligase, mitochondrial"/>
    <property type="match status" value="1"/>
</dbReference>
<dbReference type="InterPro" id="IPR045462">
    <property type="entry name" value="aa-tRNA-synth_I_cd-bd"/>
</dbReference>
<evidence type="ECO:0000313" key="14">
    <source>
        <dbReference type="EMBL" id="KXN69324.1"/>
    </source>
</evidence>
<dbReference type="GO" id="GO:0004818">
    <property type="term" value="F:glutamate-tRNA ligase activity"/>
    <property type="evidence" value="ECO:0007669"/>
    <property type="project" value="UniProtKB-EC"/>
</dbReference>
<dbReference type="Gene3D" id="1.10.10.350">
    <property type="match status" value="1"/>
</dbReference>
<dbReference type="InterPro" id="IPR014729">
    <property type="entry name" value="Rossmann-like_a/b/a_fold"/>
</dbReference>
<keyword evidence="7 11" id="KW-0648">Protein biosynthesis</keyword>
<dbReference type="Gene3D" id="3.40.50.620">
    <property type="entry name" value="HUPs"/>
    <property type="match status" value="1"/>
</dbReference>
<evidence type="ECO:0000256" key="10">
    <source>
        <dbReference type="ARBA" id="ARBA00072917"/>
    </source>
</evidence>
<reference evidence="14 15" key="1">
    <citation type="journal article" date="2015" name="Genome Biol. Evol.">
        <title>Phylogenomic analyses indicate that early fungi evolved digesting cell walls of algal ancestors of land plants.</title>
        <authorList>
            <person name="Chang Y."/>
            <person name="Wang S."/>
            <person name="Sekimoto S."/>
            <person name="Aerts A.L."/>
            <person name="Choi C."/>
            <person name="Clum A."/>
            <person name="LaButti K.M."/>
            <person name="Lindquist E.A."/>
            <person name="Yee Ngan C."/>
            <person name="Ohm R.A."/>
            <person name="Salamov A.A."/>
            <person name="Grigoriev I.V."/>
            <person name="Spatafora J.W."/>
            <person name="Berbee M.L."/>
        </authorList>
    </citation>
    <scope>NUCLEOTIDE SEQUENCE [LARGE SCALE GENOMIC DNA]</scope>
    <source>
        <strain evidence="14 15">NRRL 28638</strain>
    </source>
</reference>
<evidence type="ECO:0000256" key="2">
    <source>
        <dbReference type="ARBA" id="ARBA00007894"/>
    </source>
</evidence>
<keyword evidence="15" id="KW-1185">Reference proteome</keyword>
<dbReference type="PANTHER" id="PTHR43311:SF2">
    <property type="entry name" value="GLUTAMATE--TRNA LIGASE, MITOCHONDRIAL-RELATED"/>
    <property type="match status" value="1"/>
</dbReference>
<dbReference type="InterPro" id="IPR020058">
    <property type="entry name" value="Glu/Gln-tRNA-synth_Ib_cat-dom"/>
</dbReference>
<accession>A0A137P336</accession>
<sequence>MLILNNKLLNTSIKFNFNTQQLYYCSSKVRVRFAPSPTGNLHLGGLRTALYNYLLSKKLDGKLILRVEDTDQKRLVPGSIEGLVKDLKWSGIEFDEGPNNVGEYGPYVQSQRLHIYSEYIEELINKGKAYKCFCTPEKLEKVRELCKSLGKVPVYDGTCRNLSKEQVEEKVKENLPYTVRLKFPNINQIQIQDEVYGNLSFGKSHFDDIVLIKGDKFPTYHFANVVDDHLMKISHVIRGEEWINSLPKHVMLYNSFDWQPPKFLHLPLLHNPTGGKLSKRMGDSSVGNYKNRGFLKEALINFVAMLGWSPKDANLEVMNMKELINQFEVKGLNKGNPKVFEEKLIWLNREHLVNYIEDPVKLEQLASELKAGLEEQFGSRIDSTYSDVVNSLDYCKDILQVMKGRIDFHRDILHSAPYFFVEPDHNTEEAKSMLKKFKENELNQISSEFLKQFESLENIDKQEISLAMDKVSENLKVKKSKIMSSLRFCLTATKMGPPIPDLVSILPRGFVIERIRKFI</sequence>
<comment type="subcellular location">
    <subcellularLocation>
        <location evidence="1">Mitochondrion</location>
    </subcellularLocation>
</comment>
<feature type="domain" description="Aminoacyl-tRNA synthetase class I anticodon-binding" evidence="13">
    <location>
        <begin position="392"/>
        <end position="519"/>
    </location>
</feature>
<evidence type="ECO:0000256" key="4">
    <source>
        <dbReference type="ARBA" id="ARBA00022598"/>
    </source>
</evidence>
<protein>
    <recommendedName>
        <fullName evidence="10">Glutamate--tRNA ligase, mitochondrial</fullName>
        <ecNumber evidence="3">6.1.1.17</ecNumber>
    </recommendedName>
    <alternativeName>
        <fullName evidence="9">Glutamyl-tRNA synthetase</fullName>
    </alternativeName>
</protein>
<evidence type="ECO:0000256" key="7">
    <source>
        <dbReference type="ARBA" id="ARBA00022917"/>
    </source>
</evidence>
<dbReference type="STRING" id="796925.A0A137P336"/>
<dbReference type="AlphaFoldDB" id="A0A137P336"/>
<evidence type="ECO:0000256" key="11">
    <source>
        <dbReference type="RuleBase" id="RU363037"/>
    </source>
</evidence>
<dbReference type="OMA" id="HGATNVM"/>
<dbReference type="Pfam" id="PF19269">
    <property type="entry name" value="Anticodon_2"/>
    <property type="match status" value="1"/>
</dbReference>
<dbReference type="InterPro" id="IPR033910">
    <property type="entry name" value="GluRS_core"/>
</dbReference>
<gene>
    <name evidence="14" type="ORF">CONCODRAFT_18410</name>
</gene>
<dbReference type="EMBL" id="KQ964539">
    <property type="protein sequence ID" value="KXN69324.1"/>
    <property type="molecule type" value="Genomic_DNA"/>
</dbReference>
<dbReference type="InterPro" id="IPR049940">
    <property type="entry name" value="GluQ/Sye"/>
</dbReference>
<keyword evidence="4 11" id="KW-0436">Ligase</keyword>
<evidence type="ECO:0000313" key="15">
    <source>
        <dbReference type="Proteomes" id="UP000070444"/>
    </source>
</evidence>
<dbReference type="Pfam" id="PF00749">
    <property type="entry name" value="tRNA-synt_1c"/>
    <property type="match status" value="1"/>
</dbReference>
<dbReference type="PANTHER" id="PTHR43311">
    <property type="entry name" value="GLUTAMATE--TRNA LIGASE"/>
    <property type="match status" value="1"/>
</dbReference>
<dbReference type="SUPFAM" id="SSF52374">
    <property type="entry name" value="Nucleotidylyl transferase"/>
    <property type="match status" value="1"/>
</dbReference>
<name>A0A137P336_CONC2</name>
<dbReference type="PROSITE" id="PS00178">
    <property type="entry name" value="AA_TRNA_LIGASE_I"/>
    <property type="match status" value="1"/>
</dbReference>
<evidence type="ECO:0000256" key="8">
    <source>
        <dbReference type="ARBA" id="ARBA00023146"/>
    </source>
</evidence>
<evidence type="ECO:0000259" key="13">
    <source>
        <dbReference type="Pfam" id="PF19269"/>
    </source>
</evidence>
<evidence type="ECO:0000256" key="1">
    <source>
        <dbReference type="ARBA" id="ARBA00004173"/>
    </source>
</evidence>
<keyword evidence="8 11" id="KW-0030">Aminoacyl-tRNA synthetase</keyword>
<dbReference type="InterPro" id="IPR000924">
    <property type="entry name" value="Glu/Gln-tRNA-synth"/>
</dbReference>
<dbReference type="GO" id="GO:0006424">
    <property type="term" value="P:glutamyl-tRNA aminoacylation"/>
    <property type="evidence" value="ECO:0007669"/>
    <property type="project" value="InterPro"/>
</dbReference>
<evidence type="ECO:0000256" key="6">
    <source>
        <dbReference type="ARBA" id="ARBA00022840"/>
    </source>
</evidence>
<dbReference type="EC" id="6.1.1.17" evidence="3"/>
<dbReference type="InterPro" id="IPR020751">
    <property type="entry name" value="aa-tRNA-synth_I_codon-bd_sub2"/>
</dbReference>
<dbReference type="InterPro" id="IPR004527">
    <property type="entry name" value="Glu-tRNA-ligase_bac/mito"/>
</dbReference>
<dbReference type="GO" id="GO:0000049">
    <property type="term" value="F:tRNA binding"/>
    <property type="evidence" value="ECO:0007669"/>
    <property type="project" value="InterPro"/>
</dbReference>